<reference evidence="1 2" key="1">
    <citation type="journal article" name="Sci. Rep.">
        <title>Telomere-to-telomere assembled and centromere annotated genomes of the two main subspecies of the button mushroom Agaricus bisporus reveal especially polymorphic chromosome ends.</title>
        <authorList>
            <person name="Sonnenberg A.S.M."/>
            <person name="Sedaghat-Telgerd N."/>
            <person name="Lavrijssen B."/>
            <person name="Ohm R.A."/>
            <person name="Hendrickx P.M."/>
            <person name="Scholtmeijer K."/>
            <person name="Baars J.J.P."/>
            <person name="van Peer A."/>
        </authorList>
    </citation>
    <scope>NUCLEOTIDE SEQUENCE [LARGE SCALE GENOMIC DNA]</scope>
    <source>
        <strain evidence="1 2">H119_p4</strain>
    </source>
</reference>
<comment type="caution">
    <text evidence="1">The sequence shown here is derived from an EMBL/GenBank/DDBJ whole genome shotgun (WGS) entry which is preliminary data.</text>
</comment>
<dbReference type="AlphaFoldDB" id="A0A8H7F8R2"/>
<dbReference type="EMBL" id="JABXXO010000003">
    <property type="protein sequence ID" value="KAF7782827.1"/>
    <property type="molecule type" value="Genomic_DNA"/>
</dbReference>
<dbReference type="Proteomes" id="UP000629468">
    <property type="component" value="Unassembled WGS sequence"/>
</dbReference>
<sequence length="307" mass="33880">MATLVDNPNAMSNMVDLLGRLNISPQDLQAANETQLAHALATLIDNVNNAPSDLQHLWFNNNTYESPESHFGGNGQQYEPTLDVLKYMPQSEYEIISPHDHSTFPALDMSAHQVDDLSMQVDGMAIDDIGSGSPFPSLPEYVDNRGPATSFGNVYPAYSTYANSSASPPPIPSFYEFLEEAGIDIEQYEELARRYSPDVQWEDLSPSVREFQKQEMYLEQVGALCNEMAGIRMSEDLTGNTFFNPPTEFDMTVAQEQIDSPGPSNAATEDNSLTSLGNLIGFDSLVDGGQEEEVESVLFAPTSHRQF</sequence>
<organism evidence="1 2">
    <name type="scientific">Agaricus bisporus var. burnettii</name>
    <dbReference type="NCBI Taxonomy" id="192524"/>
    <lineage>
        <taxon>Eukaryota</taxon>
        <taxon>Fungi</taxon>
        <taxon>Dikarya</taxon>
        <taxon>Basidiomycota</taxon>
        <taxon>Agaricomycotina</taxon>
        <taxon>Agaricomycetes</taxon>
        <taxon>Agaricomycetidae</taxon>
        <taxon>Agaricales</taxon>
        <taxon>Agaricineae</taxon>
        <taxon>Agaricaceae</taxon>
        <taxon>Agaricus</taxon>
    </lineage>
</organism>
<evidence type="ECO:0000313" key="1">
    <source>
        <dbReference type="EMBL" id="KAF7782827.1"/>
    </source>
</evidence>
<accession>A0A8H7F8R2</accession>
<proteinExistence type="predicted"/>
<gene>
    <name evidence="1" type="ORF">Agabi119p4_2203</name>
</gene>
<name>A0A8H7F8R2_AGABI</name>
<evidence type="ECO:0000313" key="2">
    <source>
        <dbReference type="Proteomes" id="UP000629468"/>
    </source>
</evidence>
<protein>
    <submittedName>
        <fullName evidence="1">Uncharacterized protein</fullName>
    </submittedName>
</protein>